<gene>
    <name evidence="2" type="ORF">HK100_011186</name>
</gene>
<evidence type="ECO:0000313" key="2">
    <source>
        <dbReference type="EMBL" id="KAJ3124573.1"/>
    </source>
</evidence>
<keyword evidence="3" id="KW-1185">Reference proteome</keyword>
<dbReference type="PROSITE" id="PS51286">
    <property type="entry name" value="RAP"/>
    <property type="match status" value="1"/>
</dbReference>
<dbReference type="Pfam" id="PF26188">
    <property type="entry name" value="RESC6"/>
    <property type="match status" value="1"/>
</dbReference>
<dbReference type="PANTHER" id="PTHR21228:SF40">
    <property type="entry name" value="LD45607P"/>
    <property type="match status" value="1"/>
</dbReference>
<protein>
    <recommendedName>
        <fullName evidence="1">RAP domain-containing protein</fullName>
    </recommendedName>
</protein>
<reference evidence="2" key="1">
    <citation type="submission" date="2020-05" db="EMBL/GenBank/DDBJ databases">
        <title>Phylogenomic resolution of chytrid fungi.</title>
        <authorList>
            <person name="Stajich J.E."/>
            <person name="Amses K."/>
            <person name="Simmons R."/>
            <person name="Seto K."/>
            <person name="Myers J."/>
            <person name="Bonds A."/>
            <person name="Quandt C.A."/>
            <person name="Barry K."/>
            <person name="Liu P."/>
            <person name="Grigoriev I."/>
            <person name="Longcore J.E."/>
            <person name="James T.Y."/>
        </authorList>
    </citation>
    <scope>NUCLEOTIDE SEQUENCE</scope>
    <source>
        <strain evidence="2">JEL0513</strain>
    </source>
</reference>
<dbReference type="GO" id="GO:0035770">
    <property type="term" value="C:ribonucleoprotein granule"/>
    <property type="evidence" value="ECO:0007669"/>
    <property type="project" value="TreeGrafter"/>
</dbReference>
<proteinExistence type="predicted"/>
<dbReference type="AlphaFoldDB" id="A0AAD5T308"/>
<dbReference type="InterPro" id="IPR050870">
    <property type="entry name" value="FAST_kinase"/>
</dbReference>
<dbReference type="GO" id="GO:0003723">
    <property type="term" value="F:RNA binding"/>
    <property type="evidence" value="ECO:0007669"/>
    <property type="project" value="TreeGrafter"/>
</dbReference>
<dbReference type="PANTHER" id="PTHR21228">
    <property type="entry name" value="FAST LEU-RICH DOMAIN-CONTAINING"/>
    <property type="match status" value="1"/>
</dbReference>
<dbReference type="InterPro" id="IPR013584">
    <property type="entry name" value="RAP"/>
</dbReference>
<accession>A0AAD5T308</accession>
<dbReference type="InterPro" id="IPR058917">
    <property type="entry name" value="RESC6_dom"/>
</dbReference>
<evidence type="ECO:0000259" key="1">
    <source>
        <dbReference type="PROSITE" id="PS51286"/>
    </source>
</evidence>
<organism evidence="2 3">
    <name type="scientific">Physocladia obscura</name>
    <dbReference type="NCBI Taxonomy" id="109957"/>
    <lineage>
        <taxon>Eukaryota</taxon>
        <taxon>Fungi</taxon>
        <taxon>Fungi incertae sedis</taxon>
        <taxon>Chytridiomycota</taxon>
        <taxon>Chytridiomycota incertae sedis</taxon>
        <taxon>Chytridiomycetes</taxon>
        <taxon>Chytridiales</taxon>
        <taxon>Chytriomycetaceae</taxon>
        <taxon>Physocladia</taxon>
    </lineage>
</organism>
<feature type="domain" description="RAP" evidence="1">
    <location>
        <begin position="551"/>
        <end position="613"/>
    </location>
</feature>
<dbReference type="SMART" id="SM00952">
    <property type="entry name" value="RAP"/>
    <property type="match status" value="1"/>
</dbReference>
<dbReference type="Proteomes" id="UP001211907">
    <property type="component" value="Unassembled WGS sequence"/>
</dbReference>
<evidence type="ECO:0000313" key="3">
    <source>
        <dbReference type="Proteomes" id="UP001211907"/>
    </source>
</evidence>
<sequence length="619" mass="69842">HDASADEACIELKNLAKATKINLRQIKKALNKLKVAKITTPNLASTALHSLAKLNSRRSSVPTQNPLRHIDFTHAIKVAAGTIEAAVSECDSRCLSITCYALGKLAVSAAEYSKVLQLVSDEAVKKFDRFNTLELSNVVYGLATLNVHNENLFNAAANRAIRKIDTFYPQEIANILWSFATLKINDKKLFDTAAIRIIQTIHNFNARNISIALWSFATLKMKVHNEKLFQVAACEVISKVQTFDSQALSNTLWSFATFKIHHDKLFEAAVPVLILKIRTFDSHALANTIWSCASSKIYNEDLFNTAANKAISKIDHFSPKDLSMTLWGFASLKIHHKKLFDIAAIKAISIINTFDEEALSNILWSFATLGIINDFLFIAADAVFIEEKIDRFKTQGISNILWSYAKLGINRRALFDAVVKNQQNLFIDCEAQNVANIAFAFAFAGRAKCIMPLISKNVDRFFTYSSEEQAQLNLWYMSLSEGDKMLLTLIQREILARFSNSSFETSLHKSQYQQDVLLSLANLFPNLKWKTNYRCMDTNHYVNIANLAKRVAIQVNDPIHYVVNSNNGKYSLDGLSQLKQRLLAKQGWSVISIDYWNWKELKSDAEKQQFLGKLLTDKS</sequence>
<feature type="non-terminal residue" evidence="2">
    <location>
        <position position="1"/>
    </location>
</feature>
<dbReference type="Pfam" id="PF08373">
    <property type="entry name" value="RAP"/>
    <property type="match status" value="1"/>
</dbReference>
<dbReference type="GO" id="GO:0005759">
    <property type="term" value="C:mitochondrial matrix"/>
    <property type="evidence" value="ECO:0007669"/>
    <property type="project" value="TreeGrafter"/>
</dbReference>
<comment type="caution">
    <text evidence="2">The sequence shown here is derived from an EMBL/GenBank/DDBJ whole genome shotgun (WGS) entry which is preliminary data.</text>
</comment>
<dbReference type="GO" id="GO:0044528">
    <property type="term" value="P:regulation of mitochondrial mRNA stability"/>
    <property type="evidence" value="ECO:0007669"/>
    <property type="project" value="TreeGrafter"/>
</dbReference>
<name>A0AAD5T308_9FUNG</name>
<dbReference type="GO" id="GO:0000963">
    <property type="term" value="P:mitochondrial RNA processing"/>
    <property type="evidence" value="ECO:0007669"/>
    <property type="project" value="TreeGrafter"/>
</dbReference>
<dbReference type="EMBL" id="JADGJH010000663">
    <property type="protein sequence ID" value="KAJ3124573.1"/>
    <property type="molecule type" value="Genomic_DNA"/>
</dbReference>